<name>A0A0S2SDP4_9GAMM</name>
<dbReference type="InterPro" id="IPR007236">
    <property type="entry name" value="SlyX"/>
</dbReference>
<dbReference type="KEGG" id="asr:WL1483_419"/>
<dbReference type="STRING" id="652.WL1483_419"/>
<evidence type="ECO:0000256" key="2">
    <source>
        <dbReference type="SAM" id="Coils"/>
    </source>
</evidence>
<evidence type="ECO:0000313" key="4">
    <source>
        <dbReference type="EMBL" id="MBZ6067330.1"/>
    </source>
</evidence>
<proteinExistence type="inferred from homology"/>
<dbReference type="PATRIC" id="fig|652.5.peg.903"/>
<keyword evidence="2" id="KW-0175">Coiled coil</keyword>
<dbReference type="EMBL" id="JAIRBT010000019">
    <property type="protein sequence ID" value="MBZ6067330.1"/>
    <property type="molecule type" value="Genomic_DNA"/>
</dbReference>
<dbReference type="HAMAP" id="MF_00715">
    <property type="entry name" value="SlyX"/>
    <property type="match status" value="1"/>
</dbReference>
<dbReference type="Gene3D" id="1.20.5.300">
    <property type="match status" value="1"/>
</dbReference>
<evidence type="ECO:0000313" key="6">
    <source>
        <dbReference type="Proteomes" id="UP000774958"/>
    </source>
</evidence>
<dbReference type="PANTHER" id="PTHR36508:SF1">
    <property type="entry name" value="PROTEIN SLYX"/>
    <property type="match status" value="1"/>
</dbReference>
<evidence type="ECO:0000256" key="1">
    <source>
        <dbReference type="HAMAP-Rule" id="MF_00715"/>
    </source>
</evidence>
<reference evidence="4 6" key="3">
    <citation type="submission" date="2021-09" db="EMBL/GenBank/DDBJ databases">
        <title>Aeromonas schubertii isolated from Asian sea bass.</title>
        <authorList>
            <person name="Pinpimai K."/>
        </authorList>
    </citation>
    <scope>NUCLEOTIDE SEQUENCE [LARGE SCALE GENOMIC DNA]</scope>
    <source>
        <strain evidence="4 6">CHULA2021a</strain>
    </source>
</reference>
<protein>
    <recommendedName>
        <fullName evidence="1">Protein SlyX homolog</fullName>
    </recommendedName>
</protein>
<keyword evidence="6" id="KW-1185">Reference proteome</keyword>
<dbReference type="RefSeq" id="WP_050665190.1">
    <property type="nucleotide sequence ID" value="NZ_CDDB01000017.1"/>
</dbReference>
<dbReference type="PANTHER" id="PTHR36508">
    <property type="entry name" value="PROTEIN SLYX"/>
    <property type="match status" value="1"/>
</dbReference>
<reference evidence="5" key="1">
    <citation type="submission" date="2015-10" db="EMBL/GenBank/DDBJ databases">
        <title>Complete Genome Sequence of Aeromonas schubertii strain WL1483.</title>
        <authorList>
            <person name="Liu L."/>
        </authorList>
    </citation>
    <scope>NUCLEOTIDE SEQUENCE [LARGE SCALE GENOMIC DNA]</scope>
    <source>
        <strain evidence="5">WL1483</strain>
    </source>
</reference>
<dbReference type="Proteomes" id="UP000058114">
    <property type="component" value="Chromosome"/>
</dbReference>
<gene>
    <name evidence="1 3" type="primary">slyX</name>
    <name evidence="4" type="ORF">LA374_14095</name>
    <name evidence="3" type="ORF">WL1483_419</name>
</gene>
<accession>A0A0S2SDP4</accession>
<evidence type="ECO:0000313" key="5">
    <source>
        <dbReference type="Proteomes" id="UP000058114"/>
    </source>
</evidence>
<organism evidence="3 5">
    <name type="scientific">Aeromonas schubertii</name>
    <dbReference type="NCBI Taxonomy" id="652"/>
    <lineage>
        <taxon>Bacteria</taxon>
        <taxon>Pseudomonadati</taxon>
        <taxon>Pseudomonadota</taxon>
        <taxon>Gammaproteobacteria</taxon>
        <taxon>Aeromonadales</taxon>
        <taxon>Aeromonadaceae</taxon>
        <taxon>Aeromonas</taxon>
    </lineage>
</organism>
<dbReference type="OrthoDB" id="5771733at2"/>
<comment type="similarity">
    <text evidence="1">Belongs to the SlyX family.</text>
</comment>
<feature type="coiled-coil region" evidence="2">
    <location>
        <begin position="3"/>
        <end position="44"/>
    </location>
</feature>
<sequence length="72" mass="8446">MEKQQLLERIETLESRLAYAEYTVEQLNEEVTVQGRELDKMRQLVHLLADKFKAMQPTQIASMAEETPPPHY</sequence>
<evidence type="ECO:0000313" key="3">
    <source>
        <dbReference type="EMBL" id="ALP39838.1"/>
    </source>
</evidence>
<dbReference type="AlphaFoldDB" id="A0A0S2SDP4"/>
<dbReference type="Pfam" id="PF04102">
    <property type="entry name" value="SlyX"/>
    <property type="match status" value="1"/>
</dbReference>
<dbReference type="Proteomes" id="UP000774958">
    <property type="component" value="Unassembled WGS sequence"/>
</dbReference>
<dbReference type="EMBL" id="CP013067">
    <property type="protein sequence ID" value="ALP39838.1"/>
    <property type="molecule type" value="Genomic_DNA"/>
</dbReference>
<reference evidence="3 5" key="2">
    <citation type="journal article" date="2016" name="Genome Announc.">
        <title>Complete Genome Sequence of the Highly Virulent Aeromonas schubertii Strain WL1483, Isolated from Diseased Snakehead Fish (Channa argus) in China.</title>
        <authorList>
            <person name="Liu L."/>
            <person name="Li N."/>
            <person name="Zhang D."/>
            <person name="Fu X."/>
            <person name="Shi C."/>
            <person name="Lin Q."/>
            <person name="Hao G."/>
        </authorList>
    </citation>
    <scope>NUCLEOTIDE SEQUENCE [LARGE SCALE GENOMIC DNA]</scope>
    <source>
        <strain evidence="3 5">WL1483</strain>
    </source>
</reference>